<comment type="caution">
    <text evidence="2">The sequence shown here is derived from an EMBL/GenBank/DDBJ whole genome shotgun (WGS) entry which is preliminary data.</text>
</comment>
<organism evidence="2 3">
    <name type="scientific">Diversispora epigaea</name>
    <dbReference type="NCBI Taxonomy" id="1348612"/>
    <lineage>
        <taxon>Eukaryota</taxon>
        <taxon>Fungi</taxon>
        <taxon>Fungi incertae sedis</taxon>
        <taxon>Mucoromycota</taxon>
        <taxon>Glomeromycotina</taxon>
        <taxon>Glomeromycetes</taxon>
        <taxon>Diversisporales</taxon>
        <taxon>Diversisporaceae</taxon>
        <taxon>Diversispora</taxon>
    </lineage>
</organism>
<gene>
    <name evidence="2" type="ORF">Glove_132g226</name>
</gene>
<name>A0A397J745_9GLOM</name>
<dbReference type="AlphaFoldDB" id="A0A397J745"/>
<dbReference type="EMBL" id="PQFF01000123">
    <property type="protein sequence ID" value="RHZ80803.1"/>
    <property type="molecule type" value="Genomic_DNA"/>
</dbReference>
<sequence>MVVDSVVAVKVIIEVEVLIVVAVFVQAFKHGKKTVGGNFGGGGDRSGCRRGDNEIHGCRSGGDVTENKNKSTKVTIVVVLKKDSIQHMEVNRNYQSRLLSYQKLPNAYKGTLLERA</sequence>
<feature type="transmembrane region" description="Helical" evidence="1">
    <location>
        <begin position="6"/>
        <end position="25"/>
    </location>
</feature>
<keyword evidence="1" id="KW-0472">Membrane</keyword>
<keyword evidence="1" id="KW-0812">Transmembrane</keyword>
<evidence type="ECO:0000313" key="3">
    <source>
        <dbReference type="Proteomes" id="UP000266861"/>
    </source>
</evidence>
<protein>
    <submittedName>
        <fullName evidence="2">Uncharacterized protein</fullName>
    </submittedName>
</protein>
<accession>A0A397J745</accession>
<dbReference type="Proteomes" id="UP000266861">
    <property type="component" value="Unassembled WGS sequence"/>
</dbReference>
<keyword evidence="3" id="KW-1185">Reference proteome</keyword>
<proteinExistence type="predicted"/>
<reference evidence="2 3" key="1">
    <citation type="submission" date="2018-08" db="EMBL/GenBank/DDBJ databases">
        <title>Genome and evolution of the arbuscular mycorrhizal fungus Diversispora epigaea (formerly Glomus versiforme) and its bacterial endosymbionts.</title>
        <authorList>
            <person name="Sun X."/>
            <person name="Fei Z."/>
            <person name="Harrison M."/>
        </authorList>
    </citation>
    <scope>NUCLEOTIDE SEQUENCE [LARGE SCALE GENOMIC DNA]</scope>
    <source>
        <strain evidence="2 3">IT104</strain>
    </source>
</reference>
<evidence type="ECO:0000256" key="1">
    <source>
        <dbReference type="SAM" id="Phobius"/>
    </source>
</evidence>
<evidence type="ECO:0000313" key="2">
    <source>
        <dbReference type="EMBL" id="RHZ80803.1"/>
    </source>
</evidence>
<keyword evidence="1" id="KW-1133">Transmembrane helix</keyword>